<sequence>MGWLVFHDYTREDLISHLRKGLVTGGRTILRSSAVGNSFWGLLCLPDASKVVVHAILQGGTRTSPGWGYKELSHRDGNDCPVDYLRFLPDTMDARELEWRQSVRAHHRKQTEVRKLKAGLKPGAVLKLGGKQYRLDASLGSRGWEVTCLDDGQRYRMPAKHVTKAIQELTT</sequence>
<comment type="caution">
    <text evidence="1">The sequence shown here is derived from an EMBL/GenBank/DDBJ whole genome shotgun (WGS) entry which is preliminary data.</text>
</comment>
<name>A0A106QCG9_9BURK</name>
<dbReference type="Proteomes" id="UP000060630">
    <property type="component" value="Unassembled WGS sequence"/>
</dbReference>
<evidence type="ECO:0000313" key="1">
    <source>
        <dbReference type="EMBL" id="KWA83748.1"/>
    </source>
</evidence>
<accession>A0A106QCG9</accession>
<dbReference type="RefSeq" id="WP_060191898.1">
    <property type="nucleotide sequence ID" value="NZ_LPHD01000049.1"/>
</dbReference>
<protein>
    <submittedName>
        <fullName evidence="1">Uncharacterized protein</fullName>
    </submittedName>
</protein>
<dbReference type="EMBL" id="LPHD01000049">
    <property type="protein sequence ID" value="KWA83748.1"/>
    <property type="molecule type" value="Genomic_DNA"/>
</dbReference>
<reference evidence="1 2" key="1">
    <citation type="submission" date="2015-11" db="EMBL/GenBank/DDBJ databases">
        <title>Expanding the genomic diversity of Burkholderia species for the development of highly accurate diagnostics.</title>
        <authorList>
            <person name="Sahl J."/>
            <person name="Keim P."/>
            <person name="Wagner D."/>
        </authorList>
    </citation>
    <scope>NUCLEOTIDE SEQUENCE [LARGE SCALE GENOMIC DNA]</scope>
    <source>
        <strain evidence="1 2">MSMB2087WGS</strain>
    </source>
</reference>
<dbReference type="AlphaFoldDB" id="A0A106QCG9"/>
<gene>
    <name evidence="1" type="ORF">WL29_20500</name>
</gene>
<organism evidence="1 2">
    <name type="scientific">Burkholderia ubonensis</name>
    <dbReference type="NCBI Taxonomy" id="101571"/>
    <lineage>
        <taxon>Bacteria</taxon>
        <taxon>Pseudomonadati</taxon>
        <taxon>Pseudomonadota</taxon>
        <taxon>Betaproteobacteria</taxon>
        <taxon>Burkholderiales</taxon>
        <taxon>Burkholderiaceae</taxon>
        <taxon>Burkholderia</taxon>
        <taxon>Burkholderia cepacia complex</taxon>
    </lineage>
</organism>
<proteinExistence type="predicted"/>
<evidence type="ECO:0000313" key="2">
    <source>
        <dbReference type="Proteomes" id="UP000060630"/>
    </source>
</evidence>